<dbReference type="Gene3D" id="3.30.540.10">
    <property type="entry name" value="Fructose-1,6-Bisphosphatase, subunit A, domain 1"/>
    <property type="match status" value="1"/>
</dbReference>
<dbReference type="GO" id="GO:0006020">
    <property type="term" value="P:inositol metabolic process"/>
    <property type="evidence" value="ECO:0007669"/>
    <property type="project" value="TreeGrafter"/>
</dbReference>
<dbReference type="STRING" id="89093.SAMN04488558_105147"/>
<dbReference type="PANTHER" id="PTHR20854:SF4">
    <property type="entry name" value="INOSITOL-1-MONOPHOSPHATASE-RELATED"/>
    <property type="match status" value="1"/>
</dbReference>
<dbReference type="PANTHER" id="PTHR20854">
    <property type="entry name" value="INOSITOL MONOPHOSPHATASE"/>
    <property type="match status" value="1"/>
</dbReference>
<dbReference type="SUPFAM" id="SSF56655">
    <property type="entry name" value="Carbohydrate phosphatase"/>
    <property type="match status" value="1"/>
</dbReference>
<evidence type="ECO:0000256" key="2">
    <source>
        <dbReference type="ARBA" id="ARBA00022723"/>
    </source>
</evidence>
<evidence type="ECO:0000256" key="4">
    <source>
        <dbReference type="ARBA" id="ARBA00022842"/>
    </source>
</evidence>
<dbReference type="OrthoDB" id="9772456at2"/>
<accession>A0A1H9DHS8</accession>
<dbReference type="PROSITE" id="PS00629">
    <property type="entry name" value="IMP_1"/>
    <property type="match status" value="1"/>
</dbReference>
<dbReference type="PRINTS" id="PR00377">
    <property type="entry name" value="IMPHPHTASES"/>
</dbReference>
<keyword evidence="4 5" id="KW-0460">Magnesium</keyword>
<name>A0A1H9DHS8_9LACT</name>
<feature type="binding site" evidence="5">
    <location>
        <position position="70"/>
    </location>
    <ligand>
        <name>Mg(2+)</name>
        <dbReference type="ChEBI" id="CHEBI:18420"/>
        <label>1</label>
        <note>catalytic</note>
    </ligand>
</feature>
<reference evidence="6 7" key="1">
    <citation type="submission" date="2016-10" db="EMBL/GenBank/DDBJ databases">
        <authorList>
            <person name="de Groot N.N."/>
        </authorList>
    </citation>
    <scope>NUCLEOTIDE SEQUENCE [LARGE SCALE GENOMIC DNA]</scope>
    <source>
        <strain evidence="6 7">DSM 15695</strain>
    </source>
</reference>
<comment type="cofactor">
    <cofactor evidence="1 5">
        <name>Mg(2+)</name>
        <dbReference type="ChEBI" id="CHEBI:18420"/>
    </cofactor>
</comment>
<dbReference type="FunFam" id="3.30.540.10:FF:000003">
    <property type="entry name" value="Inositol-1-monophosphatase"/>
    <property type="match status" value="1"/>
</dbReference>
<feature type="binding site" evidence="5">
    <location>
        <position position="210"/>
    </location>
    <ligand>
        <name>Mg(2+)</name>
        <dbReference type="ChEBI" id="CHEBI:18420"/>
        <label>1</label>
        <note>catalytic</note>
    </ligand>
</feature>
<protein>
    <submittedName>
        <fullName evidence="6">Fructose-1,6-bisphosphatase</fullName>
    </submittedName>
</protein>
<proteinExistence type="predicted"/>
<dbReference type="InterPro" id="IPR000760">
    <property type="entry name" value="Inositol_monophosphatase-like"/>
</dbReference>
<keyword evidence="2 5" id="KW-0479">Metal-binding</keyword>
<feature type="binding site" evidence="5">
    <location>
        <position position="91"/>
    </location>
    <ligand>
        <name>Mg(2+)</name>
        <dbReference type="ChEBI" id="CHEBI:18420"/>
        <label>1</label>
        <note>catalytic</note>
    </ligand>
</feature>
<dbReference type="CDD" id="cd01637">
    <property type="entry name" value="IMPase_like"/>
    <property type="match status" value="1"/>
</dbReference>
<dbReference type="EMBL" id="FOEN01000005">
    <property type="protein sequence ID" value="SEQ13062.1"/>
    <property type="molecule type" value="Genomic_DNA"/>
</dbReference>
<dbReference type="InterPro" id="IPR020583">
    <property type="entry name" value="Inositol_monoP_metal-BS"/>
</dbReference>
<evidence type="ECO:0000256" key="1">
    <source>
        <dbReference type="ARBA" id="ARBA00001946"/>
    </source>
</evidence>
<dbReference type="RefSeq" id="WP_092571707.1">
    <property type="nucleotide sequence ID" value="NZ_CALUDV010000019.1"/>
</dbReference>
<dbReference type="Pfam" id="PF00459">
    <property type="entry name" value="Inositol_P"/>
    <property type="match status" value="1"/>
</dbReference>
<evidence type="ECO:0000313" key="7">
    <source>
        <dbReference type="Proteomes" id="UP000198833"/>
    </source>
</evidence>
<dbReference type="Gene3D" id="3.40.190.80">
    <property type="match status" value="1"/>
</dbReference>
<dbReference type="GO" id="GO:0007165">
    <property type="term" value="P:signal transduction"/>
    <property type="evidence" value="ECO:0007669"/>
    <property type="project" value="TreeGrafter"/>
</dbReference>
<feature type="binding site" evidence="5">
    <location>
        <position position="88"/>
    </location>
    <ligand>
        <name>Mg(2+)</name>
        <dbReference type="ChEBI" id="CHEBI:18420"/>
        <label>1</label>
        <note>catalytic</note>
    </ligand>
</feature>
<dbReference type="Proteomes" id="UP000198833">
    <property type="component" value="Unassembled WGS sequence"/>
</dbReference>
<dbReference type="GO" id="GO:0008934">
    <property type="term" value="F:inositol monophosphate 1-phosphatase activity"/>
    <property type="evidence" value="ECO:0007669"/>
    <property type="project" value="TreeGrafter"/>
</dbReference>
<sequence length="254" mass="29357">MNSQLNLNQMHSKILEWLSYSREKILNFNQFSIDTKSNDKDLVTTVDKTIEADFKDFIQNNFPDHQILGEESYASFEANDSPFLWVIDPIDGTANFVKMRQDYCVMLAFFIKQEPQLSYIYDIYNNHLYYAIKGQGVFRNDRQLAKPQLCSIDESFVSIDRLRTDDSSLLNKIDQGAFDLRYLGCSGLDGARVLEGKFAVFVNPKGGPWDYAPFILMAQELDLKLCAWSGERLDLSGYSDFFLGRLEVYQELFN</sequence>
<evidence type="ECO:0000313" key="6">
    <source>
        <dbReference type="EMBL" id="SEQ13062.1"/>
    </source>
</evidence>
<evidence type="ECO:0000256" key="5">
    <source>
        <dbReference type="PIRSR" id="PIRSR600760-2"/>
    </source>
</evidence>
<dbReference type="GO" id="GO:0046872">
    <property type="term" value="F:metal ion binding"/>
    <property type="evidence" value="ECO:0007669"/>
    <property type="project" value="UniProtKB-KW"/>
</dbReference>
<gene>
    <name evidence="6" type="ORF">SAMN04488558_105147</name>
</gene>
<feature type="binding site" evidence="5">
    <location>
        <position position="90"/>
    </location>
    <ligand>
        <name>Mg(2+)</name>
        <dbReference type="ChEBI" id="CHEBI:18420"/>
        <label>2</label>
    </ligand>
</feature>
<evidence type="ECO:0000256" key="3">
    <source>
        <dbReference type="ARBA" id="ARBA00022801"/>
    </source>
</evidence>
<dbReference type="AlphaFoldDB" id="A0A1H9DHS8"/>
<keyword evidence="7" id="KW-1185">Reference proteome</keyword>
<keyword evidence="3" id="KW-0378">Hydrolase</keyword>
<organism evidence="6 7">
    <name type="scientific">Ignavigranum ruoffiae</name>
    <dbReference type="NCBI Taxonomy" id="89093"/>
    <lineage>
        <taxon>Bacteria</taxon>
        <taxon>Bacillati</taxon>
        <taxon>Bacillota</taxon>
        <taxon>Bacilli</taxon>
        <taxon>Lactobacillales</taxon>
        <taxon>Aerococcaceae</taxon>
        <taxon>Ignavigranum</taxon>
    </lineage>
</organism>